<dbReference type="RefSeq" id="WP_047976790.1">
    <property type="nucleotide sequence ID" value="NZ_JWIZ01000028.1"/>
</dbReference>
<evidence type="ECO:0000256" key="4">
    <source>
        <dbReference type="ARBA" id="ARBA00022723"/>
    </source>
</evidence>
<dbReference type="Pfam" id="PF01850">
    <property type="entry name" value="PIN"/>
    <property type="match status" value="1"/>
</dbReference>
<evidence type="ECO:0000256" key="5">
    <source>
        <dbReference type="ARBA" id="ARBA00022801"/>
    </source>
</evidence>
<gene>
    <name evidence="9" type="ORF">RO21_05485</name>
</gene>
<reference evidence="9 10" key="1">
    <citation type="submission" date="2014-12" db="EMBL/GenBank/DDBJ databases">
        <title>Reclassification of Actinobacillus muris as Muribacter muris.</title>
        <authorList>
            <person name="Christensen H."/>
            <person name="Nicklas W."/>
            <person name="Bisgaard M."/>
        </authorList>
    </citation>
    <scope>NUCLEOTIDE SEQUENCE [LARGE SCALE GENOMIC DNA]</scope>
    <source>
        <strain evidence="9 10">Ackerman80-443D</strain>
    </source>
</reference>
<keyword evidence="10" id="KW-1185">Reference proteome</keyword>
<dbReference type="InterPro" id="IPR002716">
    <property type="entry name" value="PIN_dom"/>
</dbReference>
<dbReference type="PANTHER" id="PTHR33653:SF1">
    <property type="entry name" value="RIBONUCLEASE VAPC2"/>
    <property type="match status" value="1"/>
</dbReference>
<evidence type="ECO:0000259" key="8">
    <source>
        <dbReference type="Pfam" id="PF01850"/>
    </source>
</evidence>
<evidence type="ECO:0000313" key="10">
    <source>
        <dbReference type="Proteomes" id="UP000036270"/>
    </source>
</evidence>
<sequence length="140" mass="16384">MYLLDTNILSELRKFHNNTIDENVRKWFEQIMPSQTYISVISLMEIQMGISLKKRKDVLQAAHLQQWFNDMLLPLYQTRTLPINAEIALSCAELHIPNRRSLNDTLIATTAIQHKLTLVTRNTKDFQGLKLRLLNPFEPH</sequence>
<proteinExistence type="inferred from homology"/>
<organism evidence="9 10">
    <name type="scientific">Muribacter muris</name>
    <dbReference type="NCBI Taxonomy" id="67855"/>
    <lineage>
        <taxon>Bacteria</taxon>
        <taxon>Pseudomonadati</taxon>
        <taxon>Pseudomonadota</taxon>
        <taxon>Gammaproteobacteria</taxon>
        <taxon>Pasteurellales</taxon>
        <taxon>Pasteurellaceae</taxon>
        <taxon>Muribacter</taxon>
    </lineage>
</organism>
<evidence type="ECO:0000313" key="9">
    <source>
        <dbReference type="EMBL" id="KMK51578.1"/>
    </source>
</evidence>
<evidence type="ECO:0000256" key="7">
    <source>
        <dbReference type="ARBA" id="ARBA00038093"/>
    </source>
</evidence>
<keyword evidence="5" id="KW-0378">Hydrolase</keyword>
<dbReference type="CDD" id="cd18746">
    <property type="entry name" value="PIN_VapC4-5_FitB-like"/>
    <property type="match status" value="1"/>
</dbReference>
<comment type="cofactor">
    <cofactor evidence="1">
        <name>Mg(2+)</name>
        <dbReference type="ChEBI" id="CHEBI:18420"/>
    </cofactor>
</comment>
<dbReference type="GO" id="GO:0016787">
    <property type="term" value="F:hydrolase activity"/>
    <property type="evidence" value="ECO:0007669"/>
    <property type="project" value="UniProtKB-KW"/>
</dbReference>
<feature type="domain" description="PIN" evidence="8">
    <location>
        <begin position="2"/>
        <end position="124"/>
    </location>
</feature>
<dbReference type="GO" id="GO:0046872">
    <property type="term" value="F:metal ion binding"/>
    <property type="evidence" value="ECO:0007669"/>
    <property type="project" value="UniProtKB-KW"/>
</dbReference>
<dbReference type="InterPro" id="IPR050556">
    <property type="entry name" value="Type_II_TA_system_RNase"/>
</dbReference>
<dbReference type="AlphaFoldDB" id="A0A0J5P588"/>
<name>A0A0J5P588_9PAST</name>
<dbReference type="GO" id="GO:0004518">
    <property type="term" value="F:nuclease activity"/>
    <property type="evidence" value="ECO:0007669"/>
    <property type="project" value="UniProtKB-KW"/>
</dbReference>
<dbReference type="Gene3D" id="3.40.50.1010">
    <property type="entry name" value="5'-nuclease"/>
    <property type="match status" value="1"/>
</dbReference>
<keyword evidence="3" id="KW-0540">Nuclease</keyword>
<dbReference type="InterPro" id="IPR029060">
    <property type="entry name" value="PIN-like_dom_sf"/>
</dbReference>
<evidence type="ECO:0000256" key="1">
    <source>
        <dbReference type="ARBA" id="ARBA00001946"/>
    </source>
</evidence>
<accession>A0A0J5P588</accession>
<evidence type="ECO:0000256" key="6">
    <source>
        <dbReference type="ARBA" id="ARBA00022842"/>
    </source>
</evidence>
<evidence type="ECO:0000256" key="3">
    <source>
        <dbReference type="ARBA" id="ARBA00022722"/>
    </source>
</evidence>
<dbReference type="SUPFAM" id="SSF88723">
    <property type="entry name" value="PIN domain-like"/>
    <property type="match status" value="1"/>
</dbReference>
<comment type="similarity">
    <text evidence="7">Belongs to the PINc/VapC protein family.</text>
</comment>
<keyword evidence="2" id="KW-1277">Toxin-antitoxin system</keyword>
<comment type="caution">
    <text evidence="9">The sequence shown here is derived from an EMBL/GenBank/DDBJ whole genome shotgun (WGS) entry which is preliminary data.</text>
</comment>
<dbReference type="PATRIC" id="fig|67855.3.peg.964"/>
<protein>
    <submittedName>
        <fullName evidence="9">Twitching motility protein PilT</fullName>
    </submittedName>
</protein>
<dbReference type="Proteomes" id="UP000036270">
    <property type="component" value="Unassembled WGS sequence"/>
</dbReference>
<dbReference type="STRING" id="67855.RO21_05485"/>
<dbReference type="EMBL" id="JWIZ01000028">
    <property type="protein sequence ID" value="KMK51578.1"/>
    <property type="molecule type" value="Genomic_DNA"/>
</dbReference>
<dbReference type="PANTHER" id="PTHR33653">
    <property type="entry name" value="RIBONUCLEASE VAPC2"/>
    <property type="match status" value="1"/>
</dbReference>
<keyword evidence="4" id="KW-0479">Metal-binding</keyword>
<keyword evidence="6" id="KW-0460">Magnesium</keyword>
<evidence type="ECO:0000256" key="2">
    <source>
        <dbReference type="ARBA" id="ARBA00022649"/>
    </source>
</evidence>